<dbReference type="PROSITE" id="PS50977">
    <property type="entry name" value="HTH_TETR_2"/>
    <property type="match status" value="1"/>
</dbReference>
<evidence type="ECO:0000256" key="2">
    <source>
        <dbReference type="ARBA" id="ARBA00023125"/>
    </source>
</evidence>
<dbReference type="PANTHER" id="PTHR30055">
    <property type="entry name" value="HTH-TYPE TRANSCRIPTIONAL REGULATOR RUTR"/>
    <property type="match status" value="1"/>
</dbReference>
<evidence type="ECO:0000256" key="3">
    <source>
        <dbReference type="ARBA" id="ARBA00023163"/>
    </source>
</evidence>
<name>A0A7K3LKQ2_9ACTN</name>
<dbReference type="PRINTS" id="PR00455">
    <property type="entry name" value="HTHTETR"/>
</dbReference>
<keyword evidence="3" id="KW-0804">Transcription</keyword>
<dbReference type="EMBL" id="JAADZU010000007">
    <property type="protein sequence ID" value="NDK88631.1"/>
    <property type="molecule type" value="Genomic_DNA"/>
</dbReference>
<evidence type="ECO:0000313" key="7">
    <source>
        <dbReference type="Proteomes" id="UP000466307"/>
    </source>
</evidence>
<proteinExistence type="predicted"/>
<keyword evidence="1" id="KW-0805">Transcription regulation</keyword>
<feature type="DNA-binding region" description="H-T-H motif" evidence="4">
    <location>
        <begin position="39"/>
        <end position="58"/>
    </location>
</feature>
<dbReference type="SUPFAM" id="SSF46689">
    <property type="entry name" value="Homeodomain-like"/>
    <property type="match status" value="1"/>
</dbReference>
<keyword evidence="7" id="KW-1185">Reference proteome</keyword>
<evidence type="ECO:0000259" key="5">
    <source>
        <dbReference type="PROSITE" id="PS50977"/>
    </source>
</evidence>
<dbReference type="GO" id="GO:0000976">
    <property type="term" value="F:transcription cis-regulatory region binding"/>
    <property type="evidence" value="ECO:0007669"/>
    <property type="project" value="TreeGrafter"/>
</dbReference>
<gene>
    <name evidence="6" type="ORF">GYA93_03390</name>
</gene>
<dbReference type="InterPro" id="IPR001647">
    <property type="entry name" value="HTH_TetR"/>
</dbReference>
<evidence type="ECO:0000313" key="6">
    <source>
        <dbReference type="EMBL" id="NDK88631.1"/>
    </source>
</evidence>
<dbReference type="InterPro" id="IPR050109">
    <property type="entry name" value="HTH-type_TetR-like_transc_reg"/>
</dbReference>
<dbReference type="AlphaFoldDB" id="A0A7K3LKQ2"/>
<dbReference type="Pfam" id="PF00440">
    <property type="entry name" value="TetR_N"/>
    <property type="match status" value="1"/>
</dbReference>
<reference evidence="6 7" key="1">
    <citation type="submission" date="2020-01" db="EMBL/GenBank/DDBJ databases">
        <title>Investigation of new actinobacteria for the biodesulphurisation of diesel fuel.</title>
        <authorList>
            <person name="Athi Narayanan S.M."/>
        </authorList>
    </citation>
    <scope>NUCLEOTIDE SEQUENCE [LARGE SCALE GENOMIC DNA]</scope>
    <source>
        <strain evidence="6 7">213E</strain>
    </source>
</reference>
<sequence length="197" mass="20876">MVDRQSGGTVRPEVRGTADAKIAAATLELLRTKGPAAVTIDGVAGRSGVARTTIYRRFSGRDEMLAAALLAVGVPDPEGVGESDVERLRWVIENAGGLIFDGIGLGGIAALVTGVDPQFTEVFRRILGVHLAALTELLARDHERTADGRFVEMLVDAVVGALVAEHARTGEIADGWTDRLLDFFTPVFQAHMTGGSR</sequence>
<comment type="caution">
    <text evidence="6">The sequence shown here is derived from an EMBL/GenBank/DDBJ whole genome shotgun (WGS) entry which is preliminary data.</text>
</comment>
<dbReference type="GO" id="GO:0003700">
    <property type="term" value="F:DNA-binding transcription factor activity"/>
    <property type="evidence" value="ECO:0007669"/>
    <property type="project" value="TreeGrafter"/>
</dbReference>
<feature type="domain" description="HTH tetR-type" evidence="5">
    <location>
        <begin position="16"/>
        <end position="76"/>
    </location>
</feature>
<organism evidence="6 7">
    <name type="scientific">Gordonia desulfuricans</name>
    <dbReference type="NCBI Taxonomy" id="89051"/>
    <lineage>
        <taxon>Bacteria</taxon>
        <taxon>Bacillati</taxon>
        <taxon>Actinomycetota</taxon>
        <taxon>Actinomycetes</taxon>
        <taxon>Mycobacteriales</taxon>
        <taxon>Gordoniaceae</taxon>
        <taxon>Gordonia</taxon>
    </lineage>
</organism>
<dbReference type="Proteomes" id="UP000466307">
    <property type="component" value="Unassembled WGS sequence"/>
</dbReference>
<evidence type="ECO:0000256" key="1">
    <source>
        <dbReference type="ARBA" id="ARBA00023015"/>
    </source>
</evidence>
<keyword evidence="2 4" id="KW-0238">DNA-binding</keyword>
<protein>
    <submittedName>
        <fullName evidence="6">TetR/AcrR family transcriptional regulator</fullName>
    </submittedName>
</protein>
<accession>A0A7K3LKQ2</accession>
<evidence type="ECO:0000256" key="4">
    <source>
        <dbReference type="PROSITE-ProRule" id="PRU00335"/>
    </source>
</evidence>
<dbReference type="RefSeq" id="WP_020793423.1">
    <property type="nucleotide sequence ID" value="NZ_JAADZU010000007.1"/>
</dbReference>
<dbReference type="PANTHER" id="PTHR30055:SF234">
    <property type="entry name" value="HTH-TYPE TRANSCRIPTIONAL REGULATOR BETI"/>
    <property type="match status" value="1"/>
</dbReference>
<dbReference type="InterPro" id="IPR009057">
    <property type="entry name" value="Homeodomain-like_sf"/>
</dbReference>
<dbReference type="Gene3D" id="1.10.357.10">
    <property type="entry name" value="Tetracycline Repressor, domain 2"/>
    <property type="match status" value="1"/>
</dbReference>